<dbReference type="EMBL" id="JAQQWE010000003">
    <property type="protein sequence ID" value="KAK7958992.1"/>
    <property type="molecule type" value="Genomic_DNA"/>
</dbReference>
<dbReference type="RefSeq" id="XP_066702695.1">
    <property type="nucleotide sequence ID" value="XM_066840068.1"/>
</dbReference>
<sequence>MGQSVPGGAQMPRWLTYDPASKHVHILDENQGFPGYGIYCTQVTASRISGTGSFELLGQARTDGGDVHRSLYGGPDGRSFLAMAGYYTSSITTLELPLDQSSSEPAARVLPDVAAGPRSSRARALEYPRASDRDGCLFLTKTQTISTFARPCCTCGTTTCTRRSATTRRSGGF</sequence>
<dbReference type="Gene3D" id="2.130.10.10">
    <property type="entry name" value="YVTN repeat-like/Quinoprotein amine dehydrogenase"/>
    <property type="match status" value="1"/>
</dbReference>
<reference evidence="1 2" key="1">
    <citation type="submission" date="2023-01" db="EMBL/GenBank/DDBJ databases">
        <title>Analysis of 21 Apiospora genomes using comparative genomics revels a genus with tremendous synthesis potential of carbohydrate active enzymes and secondary metabolites.</title>
        <authorList>
            <person name="Sorensen T."/>
        </authorList>
    </citation>
    <scope>NUCLEOTIDE SEQUENCE [LARGE SCALE GENOMIC DNA]</scope>
    <source>
        <strain evidence="1 2">CBS 24483</strain>
    </source>
</reference>
<dbReference type="GeneID" id="92073130"/>
<dbReference type="GO" id="GO:0016853">
    <property type="term" value="F:isomerase activity"/>
    <property type="evidence" value="ECO:0007669"/>
    <property type="project" value="UniProtKB-KW"/>
</dbReference>
<evidence type="ECO:0000313" key="2">
    <source>
        <dbReference type="Proteomes" id="UP001391051"/>
    </source>
</evidence>
<dbReference type="Pfam" id="PF10282">
    <property type="entry name" value="Lactonase"/>
    <property type="match status" value="1"/>
</dbReference>
<keyword evidence="1" id="KW-0413">Isomerase</keyword>
<organism evidence="1 2">
    <name type="scientific">Apiospora aurea</name>
    <dbReference type="NCBI Taxonomy" id="335848"/>
    <lineage>
        <taxon>Eukaryota</taxon>
        <taxon>Fungi</taxon>
        <taxon>Dikarya</taxon>
        <taxon>Ascomycota</taxon>
        <taxon>Pezizomycotina</taxon>
        <taxon>Sordariomycetes</taxon>
        <taxon>Xylariomycetidae</taxon>
        <taxon>Amphisphaeriales</taxon>
        <taxon>Apiosporaceae</taxon>
        <taxon>Apiospora</taxon>
    </lineage>
</organism>
<accession>A0ABR1QLD0</accession>
<name>A0ABR1QLD0_9PEZI</name>
<comment type="caution">
    <text evidence="1">The sequence shown here is derived from an EMBL/GenBank/DDBJ whole genome shotgun (WGS) entry which is preliminary data.</text>
</comment>
<proteinExistence type="predicted"/>
<keyword evidence="2" id="KW-1185">Reference proteome</keyword>
<protein>
    <submittedName>
        <fullName evidence="1">Isomerase YbhE</fullName>
    </submittedName>
</protein>
<gene>
    <name evidence="1" type="ORF">PG986_003846</name>
</gene>
<dbReference type="Proteomes" id="UP001391051">
    <property type="component" value="Unassembled WGS sequence"/>
</dbReference>
<dbReference type="InterPro" id="IPR019405">
    <property type="entry name" value="Lactonase_7-beta_prop"/>
</dbReference>
<evidence type="ECO:0000313" key="1">
    <source>
        <dbReference type="EMBL" id="KAK7958992.1"/>
    </source>
</evidence>
<dbReference type="InterPro" id="IPR015943">
    <property type="entry name" value="WD40/YVTN_repeat-like_dom_sf"/>
</dbReference>